<dbReference type="PANTHER" id="PTHR43102">
    <property type="entry name" value="SLR1143 PROTEIN"/>
    <property type="match status" value="1"/>
</dbReference>
<gene>
    <name evidence="2" type="ORF">AQJ46_41750</name>
</gene>
<feature type="domain" description="GAF" evidence="1">
    <location>
        <begin position="61"/>
        <end position="171"/>
    </location>
</feature>
<accession>A0A101RNJ7</accession>
<dbReference type="Pfam" id="PF01590">
    <property type="entry name" value="GAF"/>
    <property type="match status" value="1"/>
</dbReference>
<reference evidence="2 3" key="1">
    <citation type="submission" date="2015-10" db="EMBL/GenBank/DDBJ databases">
        <title>Draft genome sequence of Streptomyces canus DSM 40017, type strain for the species Streptomyces canus.</title>
        <authorList>
            <person name="Ruckert C."/>
            <person name="Winkler A."/>
            <person name="Kalinowski J."/>
            <person name="Kampfer P."/>
            <person name="Glaeser S."/>
        </authorList>
    </citation>
    <scope>NUCLEOTIDE SEQUENCE [LARGE SCALE GENOMIC DNA]</scope>
    <source>
        <strain evidence="2 3">DSM 40017</strain>
    </source>
</reference>
<dbReference type="SUPFAM" id="SSF55781">
    <property type="entry name" value="GAF domain-like"/>
    <property type="match status" value="1"/>
</dbReference>
<dbReference type="EMBL" id="LMWU01000055">
    <property type="protein sequence ID" value="KUN58804.1"/>
    <property type="molecule type" value="Genomic_DNA"/>
</dbReference>
<dbReference type="STRING" id="58343.AQJ46_41750"/>
<dbReference type="Proteomes" id="UP000053669">
    <property type="component" value="Unassembled WGS sequence"/>
</dbReference>
<dbReference type="InterPro" id="IPR029016">
    <property type="entry name" value="GAF-like_dom_sf"/>
</dbReference>
<dbReference type="RefSeq" id="WP_059210566.1">
    <property type="nucleotide sequence ID" value="NZ_KQ948674.1"/>
</dbReference>
<organism evidence="2 3">
    <name type="scientific">Streptomyces canus</name>
    <dbReference type="NCBI Taxonomy" id="58343"/>
    <lineage>
        <taxon>Bacteria</taxon>
        <taxon>Bacillati</taxon>
        <taxon>Actinomycetota</taxon>
        <taxon>Actinomycetes</taxon>
        <taxon>Kitasatosporales</taxon>
        <taxon>Streptomycetaceae</taxon>
        <taxon>Streptomyces</taxon>
        <taxon>Streptomyces aurantiacus group</taxon>
    </lineage>
</organism>
<sequence length="182" mass="20082">MALDNGPDSDPDAHRRDARLQELGLHNTADDQLDAIAAEVAKQAADIAHIPYLPSSMLNWRTLNWQFFGGLHVANGVLGAATAEDIPRYMELEDGWCPKVVRRKKAYPLDDVRDSPRWVGTPVANALGVRSYLGAPVFDPDDESLVLGSVCVVDTEERQWGPEGLQLIKGISVKITELINRR</sequence>
<proteinExistence type="predicted"/>
<dbReference type="InterPro" id="IPR003018">
    <property type="entry name" value="GAF"/>
</dbReference>
<comment type="caution">
    <text evidence="2">The sequence shown here is derived from an EMBL/GenBank/DDBJ whole genome shotgun (WGS) entry which is preliminary data.</text>
</comment>
<protein>
    <recommendedName>
        <fullName evidence="1">GAF domain-containing protein</fullName>
    </recommendedName>
</protein>
<evidence type="ECO:0000313" key="3">
    <source>
        <dbReference type="Proteomes" id="UP000053669"/>
    </source>
</evidence>
<dbReference type="AlphaFoldDB" id="A0A101RNJ7"/>
<evidence type="ECO:0000313" key="2">
    <source>
        <dbReference type="EMBL" id="KUN58804.1"/>
    </source>
</evidence>
<dbReference type="Gene3D" id="3.30.450.40">
    <property type="match status" value="1"/>
</dbReference>
<evidence type="ECO:0000259" key="1">
    <source>
        <dbReference type="Pfam" id="PF01590"/>
    </source>
</evidence>
<dbReference type="PANTHER" id="PTHR43102:SF2">
    <property type="entry name" value="GAF DOMAIN-CONTAINING PROTEIN"/>
    <property type="match status" value="1"/>
</dbReference>
<name>A0A101RNJ7_9ACTN</name>